<dbReference type="InterPro" id="IPR050651">
    <property type="entry name" value="Plant_Cytochrome_P450_Monoox"/>
</dbReference>
<sequence>MLVVSSPSAVKECFGKNDIIFANRPPTMAGDISTFLHMGSSWTSLEMASGKAATRNKETEKMLLSYQEENPEFLSDEVIKGTAVMMFIAGSEMPKVTIEWAMSLLLNHPEVLKKVRAEIDNHVGHERLLNESDLTKLPYLRCIVNETLRLYPAGPFLVPNYSSEDCMVGVYELQCFEWENVGSDTVDMTPRTGSLLSKAMPLEALCSPRPELIKLLTQF</sequence>
<dbReference type="PANTHER" id="PTHR47947:SF13">
    <property type="entry name" value="CYTOCHROME P450, FAMILY 81, SUBFAMILY K, POLYPEPTIDE 1-RELATED"/>
    <property type="match status" value="1"/>
</dbReference>
<keyword evidence="2" id="KW-0349">Heme</keyword>
<dbReference type="GO" id="GO:0004497">
    <property type="term" value="F:monooxygenase activity"/>
    <property type="evidence" value="ECO:0007669"/>
    <property type="project" value="UniProtKB-KW"/>
</dbReference>
<dbReference type="GO" id="GO:0016705">
    <property type="term" value="F:oxidoreductase activity, acting on paired donors, with incorporation or reduction of molecular oxygen"/>
    <property type="evidence" value="ECO:0007669"/>
    <property type="project" value="InterPro"/>
</dbReference>
<accession>A0A6A2ZJX7</accession>
<keyword evidence="8" id="KW-1185">Reference proteome</keyword>
<evidence type="ECO:0000313" key="7">
    <source>
        <dbReference type="EMBL" id="KAE8692033.1"/>
    </source>
</evidence>
<evidence type="ECO:0000256" key="3">
    <source>
        <dbReference type="ARBA" id="ARBA00022723"/>
    </source>
</evidence>
<evidence type="ECO:0000256" key="5">
    <source>
        <dbReference type="ARBA" id="ARBA00023004"/>
    </source>
</evidence>
<dbReference type="GO" id="GO:0005506">
    <property type="term" value="F:iron ion binding"/>
    <property type="evidence" value="ECO:0007669"/>
    <property type="project" value="InterPro"/>
</dbReference>
<dbReference type="InterPro" id="IPR036396">
    <property type="entry name" value="Cyt_P450_sf"/>
</dbReference>
<organism evidence="7 8">
    <name type="scientific">Hibiscus syriacus</name>
    <name type="common">Rose of Sharon</name>
    <dbReference type="NCBI Taxonomy" id="106335"/>
    <lineage>
        <taxon>Eukaryota</taxon>
        <taxon>Viridiplantae</taxon>
        <taxon>Streptophyta</taxon>
        <taxon>Embryophyta</taxon>
        <taxon>Tracheophyta</taxon>
        <taxon>Spermatophyta</taxon>
        <taxon>Magnoliopsida</taxon>
        <taxon>eudicotyledons</taxon>
        <taxon>Gunneridae</taxon>
        <taxon>Pentapetalae</taxon>
        <taxon>rosids</taxon>
        <taxon>malvids</taxon>
        <taxon>Malvales</taxon>
        <taxon>Malvaceae</taxon>
        <taxon>Malvoideae</taxon>
        <taxon>Hibiscus</taxon>
    </lineage>
</organism>
<gene>
    <name evidence="7" type="ORF">F3Y22_tig00110863pilonHSYRG00064</name>
</gene>
<dbReference type="GO" id="GO:0020037">
    <property type="term" value="F:heme binding"/>
    <property type="evidence" value="ECO:0007669"/>
    <property type="project" value="InterPro"/>
</dbReference>
<evidence type="ECO:0000256" key="2">
    <source>
        <dbReference type="ARBA" id="ARBA00022617"/>
    </source>
</evidence>
<dbReference type="InterPro" id="IPR001128">
    <property type="entry name" value="Cyt_P450"/>
</dbReference>
<comment type="caution">
    <text evidence="7">The sequence shown here is derived from an EMBL/GenBank/DDBJ whole genome shotgun (WGS) entry which is preliminary data.</text>
</comment>
<dbReference type="Proteomes" id="UP000436088">
    <property type="component" value="Unassembled WGS sequence"/>
</dbReference>
<dbReference type="AlphaFoldDB" id="A0A6A2ZJX7"/>
<dbReference type="PANTHER" id="PTHR47947">
    <property type="entry name" value="CYTOCHROME P450 82C3-RELATED"/>
    <property type="match status" value="1"/>
</dbReference>
<dbReference type="Pfam" id="PF00067">
    <property type="entry name" value="p450"/>
    <property type="match status" value="1"/>
</dbReference>
<evidence type="ECO:0000256" key="6">
    <source>
        <dbReference type="ARBA" id="ARBA00023033"/>
    </source>
</evidence>
<keyword evidence="3" id="KW-0479">Metal-binding</keyword>
<evidence type="ECO:0000256" key="4">
    <source>
        <dbReference type="ARBA" id="ARBA00023002"/>
    </source>
</evidence>
<keyword evidence="6" id="KW-0503">Monooxygenase</keyword>
<evidence type="ECO:0000313" key="8">
    <source>
        <dbReference type="Proteomes" id="UP000436088"/>
    </source>
</evidence>
<proteinExistence type="inferred from homology"/>
<dbReference type="SUPFAM" id="SSF48264">
    <property type="entry name" value="Cytochrome P450"/>
    <property type="match status" value="1"/>
</dbReference>
<reference evidence="7" key="1">
    <citation type="submission" date="2019-09" db="EMBL/GenBank/DDBJ databases">
        <title>Draft genome information of white flower Hibiscus syriacus.</title>
        <authorList>
            <person name="Kim Y.-M."/>
        </authorList>
    </citation>
    <scope>NUCLEOTIDE SEQUENCE [LARGE SCALE GENOMIC DNA]</scope>
    <source>
        <strain evidence="7">YM2019G1</strain>
    </source>
</reference>
<evidence type="ECO:0000256" key="1">
    <source>
        <dbReference type="ARBA" id="ARBA00010617"/>
    </source>
</evidence>
<keyword evidence="5" id="KW-0408">Iron</keyword>
<comment type="similarity">
    <text evidence="1">Belongs to the cytochrome P450 family.</text>
</comment>
<protein>
    <submittedName>
        <fullName evidence="7">Cytochrome P450</fullName>
    </submittedName>
</protein>
<dbReference type="Gene3D" id="1.10.630.10">
    <property type="entry name" value="Cytochrome P450"/>
    <property type="match status" value="1"/>
</dbReference>
<keyword evidence="4" id="KW-0560">Oxidoreductase</keyword>
<dbReference type="EMBL" id="VEPZ02001141">
    <property type="protein sequence ID" value="KAE8692033.1"/>
    <property type="molecule type" value="Genomic_DNA"/>
</dbReference>
<name>A0A6A2ZJX7_HIBSY</name>